<dbReference type="Pfam" id="PF00892">
    <property type="entry name" value="EamA"/>
    <property type="match status" value="2"/>
</dbReference>
<name>A0A5J6LHE2_9GAMM</name>
<feature type="transmembrane region" description="Helical" evidence="1">
    <location>
        <begin position="98"/>
        <end position="115"/>
    </location>
</feature>
<evidence type="ECO:0000256" key="1">
    <source>
        <dbReference type="SAM" id="Phobius"/>
    </source>
</evidence>
<feature type="transmembrane region" description="Helical" evidence="1">
    <location>
        <begin position="122"/>
        <end position="139"/>
    </location>
</feature>
<feature type="transmembrane region" description="Helical" evidence="1">
    <location>
        <begin position="145"/>
        <end position="165"/>
    </location>
</feature>
<dbReference type="GO" id="GO:0016020">
    <property type="term" value="C:membrane"/>
    <property type="evidence" value="ECO:0007669"/>
    <property type="project" value="InterPro"/>
</dbReference>
<proteinExistence type="predicted"/>
<feature type="domain" description="EamA" evidence="2">
    <location>
        <begin position="8"/>
        <end position="138"/>
    </location>
</feature>
<evidence type="ECO:0000313" key="3">
    <source>
        <dbReference type="EMBL" id="QEW07974.1"/>
    </source>
</evidence>
<accession>A0A5J6LHE2</accession>
<dbReference type="EMBL" id="CP044222">
    <property type="protein sequence ID" value="QEW07974.1"/>
    <property type="molecule type" value="Genomic_DNA"/>
</dbReference>
<dbReference type="RefSeq" id="WP_151057931.1">
    <property type="nucleotide sequence ID" value="NZ_CP044222.1"/>
</dbReference>
<dbReference type="PANTHER" id="PTHR22911:SF103">
    <property type="entry name" value="BLR2811 PROTEIN"/>
    <property type="match status" value="1"/>
</dbReference>
<evidence type="ECO:0000259" key="2">
    <source>
        <dbReference type="Pfam" id="PF00892"/>
    </source>
</evidence>
<dbReference type="KEGG" id="nik:F5I99_16570"/>
<feature type="transmembrane region" description="Helical" evidence="1">
    <location>
        <begin position="258"/>
        <end position="276"/>
    </location>
</feature>
<feature type="transmembrane region" description="Helical" evidence="1">
    <location>
        <begin position="177"/>
        <end position="197"/>
    </location>
</feature>
<feature type="transmembrane region" description="Helical" evidence="1">
    <location>
        <begin position="70"/>
        <end position="92"/>
    </location>
</feature>
<evidence type="ECO:0000313" key="4">
    <source>
        <dbReference type="Proteomes" id="UP000325606"/>
    </source>
</evidence>
<dbReference type="SUPFAM" id="SSF103481">
    <property type="entry name" value="Multidrug resistance efflux transporter EmrE"/>
    <property type="match status" value="2"/>
</dbReference>
<dbReference type="Gene3D" id="1.10.3730.20">
    <property type="match status" value="1"/>
</dbReference>
<feature type="transmembrane region" description="Helical" evidence="1">
    <location>
        <begin position="236"/>
        <end position="252"/>
    </location>
</feature>
<dbReference type="Proteomes" id="UP000325606">
    <property type="component" value="Chromosome"/>
</dbReference>
<feature type="transmembrane region" description="Helical" evidence="1">
    <location>
        <begin position="36"/>
        <end position="58"/>
    </location>
</feature>
<gene>
    <name evidence="3" type="ORF">F5I99_16570</name>
</gene>
<dbReference type="InterPro" id="IPR000620">
    <property type="entry name" value="EamA_dom"/>
</dbReference>
<feature type="domain" description="EamA" evidence="2">
    <location>
        <begin position="145"/>
        <end position="274"/>
    </location>
</feature>
<dbReference type="AlphaFoldDB" id="A0A5J6LHE2"/>
<protein>
    <submittedName>
        <fullName evidence="3">DMT family transporter</fullName>
    </submittedName>
</protein>
<sequence>MSGKTVNSAIFLLVIGNAMALISDVFVKLAEPGEAVFLFAFLRSLITLLLLLPFCLSIKPQGFFKGARVHFLRAHIHFGGMLCMVVALSHLPLATANALFYAAPILVMVLSAVLFGERLKRLSLLAVFSGFAGILVILRPVEFNWAALAALGAALALALGALLVRKLPEQQSTGHKLLLNYLLLLPAAGFMAWWEGAEWTTQLLLNALGSAVFILGYNISVLLAYRQVDASQVTSAEYTGLIWAVVLGWVMFAEQPDLWFLTGSAMIVIPLVMIGIQQGRRNRHRIHV</sequence>
<dbReference type="InterPro" id="IPR037185">
    <property type="entry name" value="EmrE-like"/>
</dbReference>
<organism evidence="3 4">
    <name type="scientific">Nitrincola iocasae</name>
    <dbReference type="NCBI Taxonomy" id="2614693"/>
    <lineage>
        <taxon>Bacteria</taxon>
        <taxon>Pseudomonadati</taxon>
        <taxon>Pseudomonadota</taxon>
        <taxon>Gammaproteobacteria</taxon>
        <taxon>Oceanospirillales</taxon>
        <taxon>Oceanospirillaceae</taxon>
        <taxon>Nitrincola</taxon>
    </lineage>
</organism>
<keyword evidence="1" id="KW-1133">Transmembrane helix</keyword>
<keyword evidence="1" id="KW-0812">Transmembrane</keyword>
<reference evidence="3 4" key="1">
    <citation type="submission" date="2019-09" db="EMBL/GenBank/DDBJ databases">
        <title>Nitrincola iocasae sp. nov., a bacterium isolated from the sediment collected at a cold seep field in South China Sea.</title>
        <authorList>
            <person name="Zhang H."/>
            <person name="Wang H."/>
            <person name="Li C."/>
        </authorList>
    </citation>
    <scope>NUCLEOTIDE SEQUENCE [LARGE SCALE GENOMIC DNA]</scope>
    <source>
        <strain evidence="3 4">KXZD1103</strain>
    </source>
</reference>
<dbReference type="PANTHER" id="PTHR22911">
    <property type="entry name" value="ACYL-MALONYL CONDENSING ENZYME-RELATED"/>
    <property type="match status" value="1"/>
</dbReference>
<keyword evidence="1" id="KW-0472">Membrane</keyword>
<feature type="transmembrane region" description="Helical" evidence="1">
    <location>
        <begin position="203"/>
        <end position="224"/>
    </location>
</feature>
<keyword evidence="4" id="KW-1185">Reference proteome</keyword>